<evidence type="ECO:0000256" key="4">
    <source>
        <dbReference type="SAM" id="Phobius"/>
    </source>
</evidence>
<keyword evidence="7" id="KW-1185">Reference proteome</keyword>
<dbReference type="Pfam" id="PF12833">
    <property type="entry name" value="HTH_18"/>
    <property type="match status" value="1"/>
</dbReference>
<feature type="transmembrane region" description="Helical" evidence="4">
    <location>
        <begin position="206"/>
        <end position="226"/>
    </location>
</feature>
<keyword evidence="4" id="KW-1133">Transmembrane helix</keyword>
<evidence type="ECO:0000259" key="5">
    <source>
        <dbReference type="PROSITE" id="PS01124"/>
    </source>
</evidence>
<evidence type="ECO:0000313" key="6">
    <source>
        <dbReference type="EMBL" id="TGN14251.1"/>
    </source>
</evidence>
<dbReference type="PANTHER" id="PTHR43280">
    <property type="entry name" value="ARAC-FAMILY TRANSCRIPTIONAL REGULATOR"/>
    <property type="match status" value="1"/>
</dbReference>
<dbReference type="PROSITE" id="PS00041">
    <property type="entry name" value="HTH_ARAC_FAMILY_1"/>
    <property type="match status" value="1"/>
</dbReference>
<name>A0A4R9LSB5_9LEPT</name>
<keyword evidence="4" id="KW-0812">Transmembrane</keyword>
<feature type="transmembrane region" description="Helical" evidence="4">
    <location>
        <begin position="181"/>
        <end position="200"/>
    </location>
</feature>
<dbReference type="EMBL" id="RQHV01000007">
    <property type="protein sequence ID" value="TGN14251.1"/>
    <property type="molecule type" value="Genomic_DNA"/>
</dbReference>
<dbReference type="GO" id="GO:0043565">
    <property type="term" value="F:sequence-specific DNA binding"/>
    <property type="evidence" value="ECO:0007669"/>
    <property type="project" value="InterPro"/>
</dbReference>
<proteinExistence type="predicted"/>
<dbReference type="AlphaFoldDB" id="A0A4R9LSB5"/>
<dbReference type="PANTHER" id="PTHR43280:SF29">
    <property type="entry name" value="ARAC-FAMILY TRANSCRIPTIONAL REGULATOR"/>
    <property type="match status" value="1"/>
</dbReference>
<dbReference type="RefSeq" id="WP_135762728.1">
    <property type="nucleotide sequence ID" value="NZ_RQHV01000007.1"/>
</dbReference>
<dbReference type="OrthoDB" id="345413at2"/>
<feature type="transmembrane region" description="Helical" evidence="4">
    <location>
        <begin position="144"/>
        <end position="161"/>
    </location>
</feature>
<protein>
    <submittedName>
        <fullName evidence="6">AraC family transcriptional regulator</fullName>
    </submittedName>
</protein>
<dbReference type="Gene3D" id="1.10.10.60">
    <property type="entry name" value="Homeodomain-like"/>
    <property type="match status" value="2"/>
</dbReference>
<keyword evidence="3" id="KW-0804">Transcription</keyword>
<feature type="transmembrane region" description="Helical" evidence="4">
    <location>
        <begin position="39"/>
        <end position="62"/>
    </location>
</feature>
<evidence type="ECO:0000256" key="3">
    <source>
        <dbReference type="ARBA" id="ARBA00023163"/>
    </source>
</evidence>
<dbReference type="InterPro" id="IPR018060">
    <property type="entry name" value="HTH_AraC"/>
</dbReference>
<feature type="transmembrane region" description="Helical" evidence="4">
    <location>
        <begin position="68"/>
        <end position="86"/>
    </location>
</feature>
<feature type="transmembrane region" description="Helical" evidence="4">
    <location>
        <begin position="6"/>
        <end position="30"/>
    </location>
</feature>
<keyword evidence="4" id="KW-0472">Membrane</keyword>
<gene>
    <name evidence="6" type="ORF">EHS11_01875</name>
</gene>
<keyword evidence="1" id="KW-0805">Transcription regulation</keyword>
<reference evidence="6" key="1">
    <citation type="journal article" date="2019" name="PLoS Negl. Trop. Dis.">
        <title>Revisiting the worldwide diversity of Leptospira species in the environment.</title>
        <authorList>
            <person name="Vincent A.T."/>
            <person name="Schiettekatte O."/>
            <person name="Bourhy P."/>
            <person name="Veyrier F.J."/>
            <person name="Picardeau M."/>
        </authorList>
    </citation>
    <scope>NUCLEOTIDE SEQUENCE [LARGE SCALE GENOMIC DNA]</scope>
    <source>
        <strain evidence="6">201400974</strain>
    </source>
</reference>
<evidence type="ECO:0000256" key="2">
    <source>
        <dbReference type="ARBA" id="ARBA00023125"/>
    </source>
</evidence>
<comment type="caution">
    <text evidence="6">The sequence shown here is derived from an EMBL/GenBank/DDBJ whole genome shotgun (WGS) entry which is preliminary data.</text>
</comment>
<dbReference type="GO" id="GO:0003700">
    <property type="term" value="F:DNA-binding transcription factor activity"/>
    <property type="evidence" value="ECO:0007669"/>
    <property type="project" value="InterPro"/>
</dbReference>
<evidence type="ECO:0000256" key="1">
    <source>
        <dbReference type="ARBA" id="ARBA00023015"/>
    </source>
</evidence>
<dbReference type="PRINTS" id="PR00032">
    <property type="entry name" value="HTHARAC"/>
</dbReference>
<keyword evidence="2" id="KW-0238">DNA-binding</keyword>
<dbReference type="InterPro" id="IPR009057">
    <property type="entry name" value="Homeodomain-like_sf"/>
</dbReference>
<dbReference type="SUPFAM" id="SSF46689">
    <property type="entry name" value="Homeodomain-like"/>
    <property type="match status" value="1"/>
</dbReference>
<dbReference type="InterPro" id="IPR020449">
    <property type="entry name" value="Tscrpt_reg_AraC-type_HTH"/>
</dbReference>
<feature type="domain" description="HTH araC/xylS-type" evidence="5">
    <location>
        <begin position="263"/>
        <end position="364"/>
    </location>
</feature>
<evidence type="ECO:0000313" key="7">
    <source>
        <dbReference type="Proteomes" id="UP000298264"/>
    </source>
</evidence>
<dbReference type="InterPro" id="IPR018062">
    <property type="entry name" value="HTH_AraC-typ_CS"/>
</dbReference>
<sequence>MDFSVLWVFISFSVFGTYLGFLLCLGQCILERKTSLNRLLAILFICLGILQGTGLCLVLGFHSFLPKIIILHIPVLATVGPVLYGIHKIIQDSEFEKSLLGLGRKHFILPGLFWVWYGNILMTETRELSDSIRIFISKNSLLDFVFYIPLLILGAYISALFRGSRILFKSSVLKEEWTARVLLYIILATITNHTVGALYLFHKDPIFLLASADMMALSLCIAYLIGRRYPAYFQNLQEVARETLHKYNRSLLIGMDLETLRNNLIQSMEKEKLYKEEDLSLTNLAEELALTPHQLSELINKEMGKNFSIFVNEYRIKEACELLKMEPERSILDIGYEVGFRSKTAFHRAFLKQTGLTPSEYREKNSHL</sequence>
<organism evidence="6 7">
    <name type="scientific">Leptospira ilyithenensis</name>
    <dbReference type="NCBI Taxonomy" id="2484901"/>
    <lineage>
        <taxon>Bacteria</taxon>
        <taxon>Pseudomonadati</taxon>
        <taxon>Spirochaetota</taxon>
        <taxon>Spirochaetia</taxon>
        <taxon>Leptospirales</taxon>
        <taxon>Leptospiraceae</taxon>
        <taxon>Leptospira</taxon>
    </lineage>
</organism>
<dbReference type="PROSITE" id="PS01124">
    <property type="entry name" value="HTH_ARAC_FAMILY_2"/>
    <property type="match status" value="1"/>
</dbReference>
<accession>A0A4R9LSB5</accession>
<dbReference type="Proteomes" id="UP000298264">
    <property type="component" value="Unassembled WGS sequence"/>
</dbReference>
<dbReference type="SMART" id="SM00342">
    <property type="entry name" value="HTH_ARAC"/>
    <property type="match status" value="1"/>
</dbReference>
<feature type="transmembrane region" description="Helical" evidence="4">
    <location>
        <begin position="107"/>
        <end position="124"/>
    </location>
</feature>